<keyword evidence="2" id="KW-1133">Transmembrane helix</keyword>
<reference evidence="5" key="1">
    <citation type="submission" date="2019-11" db="EMBL/GenBank/DDBJ databases">
        <title>The nuclear and mitochondrial genomes of Frieseomelitta varia - a highly eusocial stingless bee (Meliponini) with a permanently sterile worker caste.</title>
        <authorList>
            <person name="Freitas F.C.P."/>
            <person name="Lourenco A.P."/>
            <person name="Nunes F.M.F."/>
            <person name="Paschoal A.R."/>
            <person name="Abreu F.C.P."/>
            <person name="Barbin F.O."/>
            <person name="Bataglia L."/>
            <person name="Cardoso-Junior C.A.M."/>
            <person name="Cervoni M.S."/>
            <person name="Silva S.R."/>
            <person name="Dalarmi F."/>
            <person name="Del Lama M.A."/>
            <person name="Depintor T.S."/>
            <person name="Ferreira K.M."/>
            <person name="Goria P.S."/>
            <person name="Jaskot M.C."/>
            <person name="Lago D.C."/>
            <person name="Luna-Lucena D."/>
            <person name="Moda L.M."/>
            <person name="Nascimento L."/>
            <person name="Pedrino M."/>
            <person name="Rabico F.O."/>
            <person name="Sanches F.C."/>
            <person name="Santos D.E."/>
            <person name="Santos C.G."/>
            <person name="Vieira J."/>
            <person name="Lopes T.F."/>
            <person name="Barchuk A.R."/>
            <person name="Hartfelder K."/>
            <person name="Simoes Z.L.P."/>
            <person name="Bitondi M.M.G."/>
            <person name="Pinheiro D.G."/>
        </authorList>
    </citation>
    <scope>NUCLEOTIDE SEQUENCE</scope>
    <source>
        <strain evidence="5">USP_RPSP 00005682</strain>
        <tissue evidence="5">Whole individual</tissue>
    </source>
</reference>
<evidence type="ECO:0000313" key="5">
    <source>
        <dbReference type="EMBL" id="KAF3420559.1"/>
    </source>
</evidence>
<organism evidence="5 6">
    <name type="scientific">Frieseomelitta varia</name>
    <dbReference type="NCBI Taxonomy" id="561572"/>
    <lineage>
        <taxon>Eukaryota</taxon>
        <taxon>Metazoa</taxon>
        <taxon>Ecdysozoa</taxon>
        <taxon>Arthropoda</taxon>
        <taxon>Hexapoda</taxon>
        <taxon>Insecta</taxon>
        <taxon>Pterygota</taxon>
        <taxon>Neoptera</taxon>
        <taxon>Endopterygota</taxon>
        <taxon>Hymenoptera</taxon>
        <taxon>Apocrita</taxon>
        <taxon>Aculeata</taxon>
        <taxon>Apoidea</taxon>
        <taxon>Anthophila</taxon>
        <taxon>Apidae</taxon>
        <taxon>Frieseomelitta</taxon>
    </lineage>
</organism>
<proteinExistence type="predicted"/>
<dbReference type="AlphaFoldDB" id="A0A833R4S1"/>
<dbReference type="InterPro" id="IPR008979">
    <property type="entry name" value="Galactose-bd-like_sf"/>
</dbReference>
<dbReference type="Pfam" id="PF06201">
    <property type="entry name" value="PITH"/>
    <property type="match status" value="1"/>
</dbReference>
<keyword evidence="1" id="KW-1015">Disulfide bond</keyword>
<evidence type="ECO:0000313" key="6">
    <source>
        <dbReference type="Proteomes" id="UP000655588"/>
    </source>
</evidence>
<dbReference type="PROSITE" id="PS51532">
    <property type="entry name" value="PITH"/>
    <property type="match status" value="1"/>
</dbReference>
<gene>
    <name evidence="5" type="ORF">E2986_01432</name>
</gene>
<dbReference type="Gene3D" id="2.60.120.470">
    <property type="entry name" value="PITH domain"/>
    <property type="match status" value="1"/>
</dbReference>
<protein>
    <recommendedName>
        <fullName evidence="7">Thioredoxin-like protein 1</fullName>
    </recommendedName>
</protein>
<accession>A0A833R4S1</accession>
<name>A0A833R4S1_9HYME</name>
<evidence type="ECO:0000256" key="2">
    <source>
        <dbReference type="SAM" id="Phobius"/>
    </source>
</evidence>
<sequence>MGVRAINDDSQFYGEMSSAGTKLVVVDFTATWCGPCQRIAPIFEQLSSKYPNAVFLKVDVDKCAEIAAMQGVSAMPTFIFYRNQTKLGLCQGADPVGLESKIQQFYGSGDSEDSESPISGHVRNSDNAYYHIFGMIFLAAVLYFWNKNSQIYFLQMDLSSFITKVQCECLNESDDHNFLQCLNSDDGYLESECDEQLILSIAFTQAVKVHSLKIKAPKDKGPKNIKLFINQPRTIDFDMADSNTSIQDLTLSAKDIEEGNPISLRYVKFQNVQNIQIFVKDNQSGSETTRIDHLAIFGLPISTTNMGEFKRVNGKKGESH</sequence>
<dbReference type="SUPFAM" id="SSF49785">
    <property type="entry name" value="Galactose-binding domain-like"/>
    <property type="match status" value="1"/>
</dbReference>
<dbReference type="InterPro" id="IPR013766">
    <property type="entry name" value="Thioredoxin_domain"/>
</dbReference>
<keyword evidence="6" id="KW-1185">Reference proteome</keyword>
<dbReference type="InterPro" id="IPR010400">
    <property type="entry name" value="PITH_dom"/>
</dbReference>
<dbReference type="PANTHER" id="PTHR46115">
    <property type="entry name" value="THIOREDOXIN-LIKE PROTEIN 1"/>
    <property type="match status" value="1"/>
</dbReference>
<feature type="transmembrane region" description="Helical" evidence="2">
    <location>
        <begin position="128"/>
        <end position="146"/>
    </location>
</feature>
<dbReference type="InterPro" id="IPR036249">
    <property type="entry name" value="Thioredoxin-like_sf"/>
</dbReference>
<dbReference type="PRINTS" id="PR00421">
    <property type="entry name" value="THIOREDOXIN"/>
</dbReference>
<dbReference type="InterPro" id="IPR037047">
    <property type="entry name" value="PITH_dom_sf"/>
</dbReference>
<dbReference type="InterPro" id="IPR017937">
    <property type="entry name" value="Thioredoxin_CS"/>
</dbReference>
<dbReference type="PROSITE" id="PS00194">
    <property type="entry name" value="THIOREDOXIN_1"/>
    <property type="match status" value="1"/>
</dbReference>
<evidence type="ECO:0008006" key="7">
    <source>
        <dbReference type="Google" id="ProtNLM"/>
    </source>
</evidence>
<dbReference type="EMBL" id="WNWW01000936">
    <property type="protein sequence ID" value="KAF3420559.1"/>
    <property type="molecule type" value="Genomic_DNA"/>
</dbReference>
<feature type="domain" description="PITH" evidence="4">
    <location>
        <begin position="147"/>
        <end position="316"/>
    </location>
</feature>
<dbReference type="Gene3D" id="3.40.30.10">
    <property type="entry name" value="Glutaredoxin"/>
    <property type="match status" value="1"/>
</dbReference>
<keyword evidence="2" id="KW-0472">Membrane</keyword>
<dbReference type="PROSITE" id="PS51352">
    <property type="entry name" value="THIOREDOXIN_2"/>
    <property type="match status" value="1"/>
</dbReference>
<evidence type="ECO:0000259" key="4">
    <source>
        <dbReference type="PROSITE" id="PS51532"/>
    </source>
</evidence>
<dbReference type="Proteomes" id="UP000655588">
    <property type="component" value="Unassembled WGS sequence"/>
</dbReference>
<evidence type="ECO:0000259" key="3">
    <source>
        <dbReference type="PROSITE" id="PS51352"/>
    </source>
</evidence>
<keyword evidence="2" id="KW-0812">Transmembrane</keyword>
<comment type="caution">
    <text evidence="5">The sequence shown here is derived from an EMBL/GenBank/DDBJ whole genome shotgun (WGS) entry which is preliminary data.</text>
</comment>
<dbReference type="GO" id="GO:0005737">
    <property type="term" value="C:cytoplasm"/>
    <property type="evidence" value="ECO:0007669"/>
    <property type="project" value="UniProtKB-ARBA"/>
</dbReference>
<dbReference type="Pfam" id="PF00085">
    <property type="entry name" value="Thioredoxin"/>
    <property type="match status" value="1"/>
</dbReference>
<evidence type="ECO:0000256" key="1">
    <source>
        <dbReference type="ARBA" id="ARBA00023157"/>
    </source>
</evidence>
<feature type="domain" description="Thioredoxin" evidence="3">
    <location>
        <begin position="1"/>
        <end position="123"/>
    </location>
</feature>
<dbReference type="CDD" id="cd02947">
    <property type="entry name" value="TRX_family"/>
    <property type="match status" value="1"/>
</dbReference>
<dbReference type="SUPFAM" id="SSF52833">
    <property type="entry name" value="Thioredoxin-like"/>
    <property type="match status" value="1"/>
</dbReference>
<dbReference type="FunFam" id="3.40.30.10:FF:000245">
    <property type="entry name" value="Thioredoxin"/>
    <property type="match status" value="1"/>
</dbReference>